<comment type="similarity">
    <text evidence="3">Belongs to the glycosyl hydrolase 5 (cellulase A) family.</text>
</comment>
<organism evidence="11 12">
    <name type="scientific">Physocladia obscura</name>
    <dbReference type="NCBI Taxonomy" id="109957"/>
    <lineage>
        <taxon>Eukaryota</taxon>
        <taxon>Fungi</taxon>
        <taxon>Fungi incertae sedis</taxon>
        <taxon>Chytridiomycota</taxon>
        <taxon>Chytridiomycota incertae sedis</taxon>
        <taxon>Chytridiomycetes</taxon>
        <taxon>Chytridiales</taxon>
        <taxon>Chytriomycetaceae</taxon>
        <taxon>Physocladia</taxon>
    </lineage>
</organism>
<dbReference type="Gene3D" id="3.20.20.80">
    <property type="entry name" value="Glycosidases"/>
    <property type="match status" value="1"/>
</dbReference>
<evidence type="ECO:0000256" key="4">
    <source>
        <dbReference type="ARBA" id="ARBA00012706"/>
    </source>
</evidence>
<keyword evidence="8" id="KW-0326">Glycosidase</keyword>
<evidence type="ECO:0000256" key="8">
    <source>
        <dbReference type="ARBA" id="ARBA00023295"/>
    </source>
</evidence>
<evidence type="ECO:0000259" key="10">
    <source>
        <dbReference type="Pfam" id="PF26410"/>
    </source>
</evidence>
<reference evidence="11" key="1">
    <citation type="submission" date="2020-05" db="EMBL/GenBank/DDBJ databases">
        <title>Phylogenomic resolution of chytrid fungi.</title>
        <authorList>
            <person name="Stajich J.E."/>
            <person name="Amses K."/>
            <person name="Simmons R."/>
            <person name="Seto K."/>
            <person name="Myers J."/>
            <person name="Bonds A."/>
            <person name="Quandt C.A."/>
            <person name="Barry K."/>
            <person name="Liu P."/>
            <person name="Grigoriev I."/>
            <person name="Longcore J.E."/>
            <person name="James T.Y."/>
        </authorList>
    </citation>
    <scope>NUCLEOTIDE SEQUENCE</scope>
    <source>
        <strain evidence="11">JEL0513</strain>
    </source>
</reference>
<feature type="signal peptide" evidence="9">
    <location>
        <begin position="1"/>
        <end position="20"/>
    </location>
</feature>
<evidence type="ECO:0000256" key="2">
    <source>
        <dbReference type="ARBA" id="ARBA00004613"/>
    </source>
</evidence>
<keyword evidence="12" id="KW-1185">Reference proteome</keyword>
<dbReference type="Pfam" id="PF26410">
    <property type="entry name" value="GH5_mannosidase"/>
    <property type="match status" value="1"/>
</dbReference>
<evidence type="ECO:0000313" key="12">
    <source>
        <dbReference type="Proteomes" id="UP001211907"/>
    </source>
</evidence>
<evidence type="ECO:0000256" key="5">
    <source>
        <dbReference type="ARBA" id="ARBA00022525"/>
    </source>
</evidence>
<dbReference type="GO" id="GO:0005576">
    <property type="term" value="C:extracellular region"/>
    <property type="evidence" value="ECO:0007669"/>
    <property type="project" value="UniProtKB-SubCell"/>
</dbReference>
<dbReference type="GO" id="GO:0046355">
    <property type="term" value="P:mannan catabolic process"/>
    <property type="evidence" value="ECO:0007669"/>
    <property type="project" value="UniProtKB-ARBA"/>
</dbReference>
<dbReference type="InterPro" id="IPR045053">
    <property type="entry name" value="MAN-like"/>
</dbReference>
<comment type="subcellular location">
    <subcellularLocation>
        <location evidence="2">Secreted</location>
    </subcellularLocation>
</comment>
<evidence type="ECO:0000256" key="6">
    <source>
        <dbReference type="ARBA" id="ARBA00022729"/>
    </source>
</evidence>
<keyword evidence="5" id="KW-0964">Secreted</keyword>
<dbReference type="EMBL" id="JADGJH010002680">
    <property type="protein sequence ID" value="KAJ3095662.1"/>
    <property type="molecule type" value="Genomic_DNA"/>
</dbReference>
<dbReference type="SUPFAM" id="SSF51445">
    <property type="entry name" value="(Trans)glycosidases"/>
    <property type="match status" value="1"/>
</dbReference>
<dbReference type="PANTHER" id="PTHR31451:SF39">
    <property type="entry name" value="MANNAN ENDO-1,4-BETA-MANNOSIDASE 1"/>
    <property type="match status" value="1"/>
</dbReference>
<protein>
    <recommendedName>
        <fullName evidence="4">mannan endo-1,4-beta-mannosidase</fullName>
        <ecNumber evidence="4">3.2.1.78</ecNumber>
    </recommendedName>
</protein>
<gene>
    <name evidence="11" type="ORF">HK100_005761</name>
</gene>
<evidence type="ECO:0000256" key="7">
    <source>
        <dbReference type="ARBA" id="ARBA00022801"/>
    </source>
</evidence>
<evidence type="ECO:0000256" key="3">
    <source>
        <dbReference type="ARBA" id="ARBA00005641"/>
    </source>
</evidence>
<dbReference type="EC" id="3.2.1.78" evidence="4"/>
<dbReference type="InterPro" id="IPR001547">
    <property type="entry name" value="Glyco_hydro_5"/>
</dbReference>
<dbReference type="InterPro" id="IPR017853">
    <property type="entry name" value="GH"/>
</dbReference>
<evidence type="ECO:0000256" key="9">
    <source>
        <dbReference type="SAM" id="SignalP"/>
    </source>
</evidence>
<feature type="non-terminal residue" evidence="11">
    <location>
        <position position="419"/>
    </location>
</feature>
<comment type="catalytic activity">
    <reaction evidence="1">
        <text>Random hydrolysis of (1-&gt;4)-beta-D-mannosidic linkages in mannans, galactomannans and glucomannans.</text>
        <dbReference type="EC" id="3.2.1.78"/>
    </reaction>
</comment>
<name>A0AAD5XC38_9FUNG</name>
<dbReference type="Proteomes" id="UP001211907">
    <property type="component" value="Unassembled WGS sequence"/>
</dbReference>
<sequence length="419" mass="45635">MVSIIKFCSLLVVFVNYVTASGFVTTSGTQFVLDGCPFAFVGGNTYYTIMEDLFQDSKQATDNIIALYRAKGLKVLRLNTMYDASTKTSSNPWFQNLTDGTAAVYNDGPTGLGLLDYVVYAAGQNNIKVVISLVNNWQAGGGMNLYVATQNGVYHDEFYTSTVLQGLYKSWVNHLLTRVNTYNNVAYNADPTIMLWELANEPRCLGNTLPASPTCGVQTIITWATTMSAYVKSIAPNQLVSLGDEGFYHNNSAVSTSYPFTANEGIDFDATLAIPTIDAGSIHTYPEGWRVPTPYDAWGNLWYNAHQASCVAANKPCYVGEYGITLASGLRDEVYTSWDATWEVNKMANLVWMINGNVSWGPFPDSDGFELYVTDSDWNTEIGNVASNMNGIINQCLGTSSGATSTTTTTTKQASTATS</sequence>
<keyword evidence="6 9" id="KW-0732">Signal</keyword>
<proteinExistence type="inferred from homology"/>
<comment type="caution">
    <text evidence="11">The sequence shown here is derived from an EMBL/GenBank/DDBJ whole genome shotgun (WGS) entry which is preliminary data.</text>
</comment>
<accession>A0AAD5XC38</accession>
<feature type="domain" description="Glycoside hydrolase family 5" evidence="10">
    <location>
        <begin position="22"/>
        <end position="254"/>
    </location>
</feature>
<dbReference type="GO" id="GO:0016985">
    <property type="term" value="F:mannan endo-1,4-beta-mannosidase activity"/>
    <property type="evidence" value="ECO:0007669"/>
    <property type="project" value="UniProtKB-EC"/>
</dbReference>
<evidence type="ECO:0000256" key="1">
    <source>
        <dbReference type="ARBA" id="ARBA00001678"/>
    </source>
</evidence>
<keyword evidence="7" id="KW-0378">Hydrolase</keyword>
<dbReference type="AlphaFoldDB" id="A0AAD5XC38"/>
<dbReference type="PANTHER" id="PTHR31451">
    <property type="match status" value="1"/>
</dbReference>
<evidence type="ECO:0000313" key="11">
    <source>
        <dbReference type="EMBL" id="KAJ3095662.1"/>
    </source>
</evidence>
<feature type="chain" id="PRO_5042157028" description="mannan endo-1,4-beta-mannosidase" evidence="9">
    <location>
        <begin position="21"/>
        <end position="419"/>
    </location>
</feature>